<dbReference type="InterPro" id="IPR050706">
    <property type="entry name" value="Cyclic-di-GMP_PDE-like"/>
</dbReference>
<dbReference type="EMBL" id="VSSQ01003943">
    <property type="protein sequence ID" value="MPM23036.1"/>
    <property type="molecule type" value="Genomic_DNA"/>
</dbReference>
<name>A0A644Y3E3_9ZZZZ</name>
<evidence type="ECO:0000259" key="1">
    <source>
        <dbReference type="PROSITE" id="PS50883"/>
    </source>
</evidence>
<dbReference type="InterPro" id="IPR000160">
    <property type="entry name" value="GGDEF_dom"/>
</dbReference>
<dbReference type="Gene3D" id="3.30.70.270">
    <property type="match status" value="1"/>
</dbReference>
<evidence type="ECO:0008006" key="4">
    <source>
        <dbReference type="Google" id="ProtNLM"/>
    </source>
</evidence>
<dbReference type="PANTHER" id="PTHR33121">
    <property type="entry name" value="CYCLIC DI-GMP PHOSPHODIESTERASE PDEF"/>
    <property type="match status" value="1"/>
</dbReference>
<protein>
    <recommendedName>
        <fullName evidence="4">GGDEF domain-containing protein</fullName>
    </recommendedName>
</protein>
<dbReference type="Pfam" id="PF00990">
    <property type="entry name" value="GGDEF"/>
    <property type="match status" value="1"/>
</dbReference>
<comment type="caution">
    <text evidence="3">The sequence shown here is derived from an EMBL/GenBank/DDBJ whole genome shotgun (WGS) entry which is preliminary data.</text>
</comment>
<dbReference type="SUPFAM" id="SSF141868">
    <property type="entry name" value="EAL domain-like"/>
    <property type="match status" value="1"/>
</dbReference>
<organism evidence="3">
    <name type="scientific">bioreactor metagenome</name>
    <dbReference type="NCBI Taxonomy" id="1076179"/>
    <lineage>
        <taxon>unclassified sequences</taxon>
        <taxon>metagenomes</taxon>
        <taxon>ecological metagenomes</taxon>
    </lineage>
</organism>
<dbReference type="InterPro" id="IPR035919">
    <property type="entry name" value="EAL_sf"/>
</dbReference>
<gene>
    <name evidence="3" type="ORF">SDC9_69498</name>
</gene>
<dbReference type="InterPro" id="IPR001633">
    <property type="entry name" value="EAL_dom"/>
</dbReference>
<accession>A0A644Y3E3</accession>
<proteinExistence type="predicted"/>
<dbReference type="Pfam" id="PF00563">
    <property type="entry name" value="EAL"/>
    <property type="match status" value="1"/>
</dbReference>
<dbReference type="PROSITE" id="PS50887">
    <property type="entry name" value="GGDEF"/>
    <property type="match status" value="1"/>
</dbReference>
<feature type="domain" description="EAL" evidence="1">
    <location>
        <begin position="1"/>
        <end position="250"/>
    </location>
</feature>
<dbReference type="InterPro" id="IPR029787">
    <property type="entry name" value="Nucleotide_cyclase"/>
</dbReference>
<sequence length="577" mass="64131">MDRKQVLTEVLFNSSIHTVFQPIVSLETGIVFGYEALSRISIPACEVGIEELFQIAHHQDRLWELEMLCRKKALQNAARQPRHGALFLNVDANIIHDPKFRAGFTVETLREYGIGADKVVIELTEKSAISDIGSFISSVAHYKSQGFQIAIDDFGSGYSGLNRVCALLPKFLKIDINLIRNIHQDALKRSAVCATVEFCRQAGIQVVAEGIETEEELKAVIQLGVNFGQGYYLGRPHEAFQEISPDCEQHIREQSKARLLFMPSTFGKVGELGAVGATAPTSSPSLPIYEKLKQTSALSEFFVLDEEERVCGILPRQHVFEKFGGQYGYNLSRKIEAGAMMLPEVLAVDEQMSIEKVSELAMQRSADRVYDSIAVTRGGKYLRTVTVRELLLTSIQLQMQRATNTNPLTGLPGNREIQLVINGVFRRSEPWAIIYLDIDNFKAYNDAYGFVNGDAMLKAMADVMRRCAGAEEFLGHIGGDDFVLITRFHEVGGLCNAIVGEFHSAIRELYSPADWEQGYIISKDRNGFTRCFAIASLSVAVVTNSVHHPQTMDELSIMIAHTKKKAKQTKGDAVIVV</sequence>
<dbReference type="PROSITE" id="PS50883">
    <property type="entry name" value="EAL"/>
    <property type="match status" value="1"/>
</dbReference>
<dbReference type="CDD" id="cd01949">
    <property type="entry name" value="GGDEF"/>
    <property type="match status" value="1"/>
</dbReference>
<dbReference type="InterPro" id="IPR046342">
    <property type="entry name" value="CBS_dom_sf"/>
</dbReference>
<dbReference type="InterPro" id="IPR000644">
    <property type="entry name" value="CBS_dom"/>
</dbReference>
<dbReference type="Pfam" id="PF00571">
    <property type="entry name" value="CBS"/>
    <property type="match status" value="1"/>
</dbReference>
<evidence type="ECO:0000259" key="2">
    <source>
        <dbReference type="PROSITE" id="PS50887"/>
    </source>
</evidence>
<dbReference type="SUPFAM" id="SSF54631">
    <property type="entry name" value="CBS-domain pair"/>
    <property type="match status" value="1"/>
</dbReference>
<dbReference type="NCBIfam" id="TIGR00254">
    <property type="entry name" value="GGDEF"/>
    <property type="match status" value="1"/>
</dbReference>
<reference evidence="3" key="1">
    <citation type="submission" date="2019-08" db="EMBL/GenBank/DDBJ databases">
        <authorList>
            <person name="Kucharzyk K."/>
            <person name="Murdoch R.W."/>
            <person name="Higgins S."/>
            <person name="Loffler F."/>
        </authorList>
    </citation>
    <scope>NUCLEOTIDE SEQUENCE</scope>
</reference>
<evidence type="ECO:0000313" key="3">
    <source>
        <dbReference type="EMBL" id="MPM23036.1"/>
    </source>
</evidence>
<dbReference type="Gene3D" id="3.20.20.450">
    <property type="entry name" value="EAL domain"/>
    <property type="match status" value="1"/>
</dbReference>
<dbReference type="GO" id="GO:0071111">
    <property type="term" value="F:cyclic-guanylate-specific phosphodiesterase activity"/>
    <property type="evidence" value="ECO:0007669"/>
    <property type="project" value="InterPro"/>
</dbReference>
<dbReference type="SUPFAM" id="SSF55073">
    <property type="entry name" value="Nucleotide cyclase"/>
    <property type="match status" value="1"/>
</dbReference>
<dbReference type="SMART" id="SM00267">
    <property type="entry name" value="GGDEF"/>
    <property type="match status" value="1"/>
</dbReference>
<dbReference type="InterPro" id="IPR043128">
    <property type="entry name" value="Rev_trsase/Diguanyl_cyclase"/>
</dbReference>
<dbReference type="AlphaFoldDB" id="A0A644Y3E3"/>
<dbReference type="CDD" id="cd01948">
    <property type="entry name" value="EAL"/>
    <property type="match status" value="1"/>
</dbReference>
<dbReference type="PANTHER" id="PTHR33121:SF76">
    <property type="entry name" value="SIGNALING PROTEIN"/>
    <property type="match status" value="1"/>
</dbReference>
<dbReference type="SMART" id="SM00052">
    <property type="entry name" value="EAL"/>
    <property type="match status" value="1"/>
</dbReference>
<feature type="domain" description="GGDEF" evidence="2">
    <location>
        <begin position="429"/>
        <end position="577"/>
    </location>
</feature>